<dbReference type="InterPro" id="IPR011333">
    <property type="entry name" value="SKP1/BTB/POZ_sf"/>
</dbReference>
<feature type="compositionally biased region" description="Low complexity" evidence="1">
    <location>
        <begin position="132"/>
        <end position="143"/>
    </location>
</feature>
<dbReference type="RefSeq" id="XP_062692540.1">
    <property type="nucleotide sequence ID" value="XM_062840777.1"/>
</dbReference>
<dbReference type="Proteomes" id="UP001285908">
    <property type="component" value="Unassembled WGS sequence"/>
</dbReference>
<feature type="region of interest" description="Disordered" evidence="1">
    <location>
        <begin position="354"/>
        <end position="378"/>
    </location>
</feature>
<feature type="compositionally biased region" description="Low complexity" evidence="1">
    <location>
        <begin position="58"/>
        <end position="123"/>
    </location>
</feature>
<dbReference type="GeneID" id="87878399"/>
<organism evidence="3 4">
    <name type="scientific">Neurospora hispaniola</name>
    <dbReference type="NCBI Taxonomy" id="588809"/>
    <lineage>
        <taxon>Eukaryota</taxon>
        <taxon>Fungi</taxon>
        <taxon>Dikarya</taxon>
        <taxon>Ascomycota</taxon>
        <taxon>Pezizomycotina</taxon>
        <taxon>Sordariomycetes</taxon>
        <taxon>Sordariomycetidae</taxon>
        <taxon>Sordariales</taxon>
        <taxon>Sordariaceae</taxon>
        <taxon>Neurospora</taxon>
    </lineage>
</organism>
<keyword evidence="4" id="KW-1185">Reference proteome</keyword>
<feature type="compositionally biased region" description="Acidic residues" evidence="1">
    <location>
        <begin position="289"/>
        <end position="303"/>
    </location>
</feature>
<dbReference type="EMBL" id="JAULSX010000004">
    <property type="protein sequence ID" value="KAK3492082.1"/>
    <property type="molecule type" value="Genomic_DNA"/>
</dbReference>
<evidence type="ECO:0000256" key="1">
    <source>
        <dbReference type="SAM" id="MobiDB-lite"/>
    </source>
</evidence>
<feature type="compositionally biased region" description="Low complexity" evidence="1">
    <location>
        <begin position="229"/>
        <end position="243"/>
    </location>
</feature>
<dbReference type="Pfam" id="PF00651">
    <property type="entry name" value="BTB"/>
    <property type="match status" value="1"/>
</dbReference>
<feature type="region of interest" description="Disordered" evidence="1">
    <location>
        <begin position="717"/>
        <end position="742"/>
    </location>
</feature>
<dbReference type="AlphaFoldDB" id="A0AAJ0I6X8"/>
<comment type="caution">
    <text evidence="3">The sequence shown here is derived from an EMBL/GenBank/DDBJ whole genome shotgun (WGS) entry which is preliminary data.</text>
</comment>
<accession>A0AAJ0I6X8</accession>
<feature type="domain" description="BTB" evidence="2">
    <location>
        <begin position="403"/>
        <end position="470"/>
    </location>
</feature>
<dbReference type="SUPFAM" id="SSF54695">
    <property type="entry name" value="POZ domain"/>
    <property type="match status" value="1"/>
</dbReference>
<dbReference type="PROSITE" id="PS50097">
    <property type="entry name" value="BTB"/>
    <property type="match status" value="1"/>
</dbReference>
<feature type="region of interest" description="Disordered" evidence="1">
    <location>
        <begin position="58"/>
        <end position="316"/>
    </location>
</feature>
<feature type="compositionally biased region" description="Basic residues" evidence="1">
    <location>
        <begin position="244"/>
        <end position="260"/>
    </location>
</feature>
<dbReference type="CDD" id="cd18186">
    <property type="entry name" value="BTB_POZ_ZBTB_KLHL-like"/>
    <property type="match status" value="1"/>
</dbReference>
<feature type="region of interest" description="Disordered" evidence="1">
    <location>
        <begin position="692"/>
        <end position="711"/>
    </location>
</feature>
<feature type="compositionally biased region" description="Low complexity" evidence="1">
    <location>
        <begin position="154"/>
        <end position="188"/>
    </location>
</feature>
<dbReference type="Gene3D" id="3.30.710.10">
    <property type="entry name" value="Potassium Channel Kv1.1, Chain A"/>
    <property type="match status" value="1"/>
</dbReference>
<evidence type="ECO:0000313" key="4">
    <source>
        <dbReference type="Proteomes" id="UP001285908"/>
    </source>
</evidence>
<feature type="compositionally biased region" description="Gly residues" evidence="1">
    <location>
        <begin position="699"/>
        <end position="711"/>
    </location>
</feature>
<dbReference type="SMART" id="SM00225">
    <property type="entry name" value="BTB"/>
    <property type="match status" value="1"/>
</dbReference>
<protein>
    <recommendedName>
        <fullName evidence="2">BTB domain-containing protein</fullName>
    </recommendedName>
</protein>
<feature type="compositionally biased region" description="Gly residues" evidence="1">
    <location>
        <begin position="358"/>
        <end position="368"/>
    </location>
</feature>
<evidence type="ECO:0000259" key="2">
    <source>
        <dbReference type="PROSITE" id="PS50097"/>
    </source>
</evidence>
<evidence type="ECO:0000313" key="3">
    <source>
        <dbReference type="EMBL" id="KAK3492082.1"/>
    </source>
</evidence>
<proteinExistence type="predicted"/>
<sequence>MDPNRPLGIKSEPAEAPSMTTIPQAIPQAAPAAQSGFTAATIAASESITVATTPAGATTSTAAAKAPPAKKVTATARKPAAAKKAATVKTPAVPKTAAATKATAKATPKATPKTTAAKATPTTNTQNGAEVTPTTTTGTGTARPRGRPKKNADATDTATTASTASVAATAAAANDNTNITYTAKASTTSPPPAAPSSPIIVATANRPVTATATANRPSPSRSPSPGPGPASATAATRQTTNTRGRGRGRGRGTGRGRGRGRGGASTSSASSSTTPARKRTASAASIADADADTDPDHDDDADSDAYGRASKQRKVASTEGIAATLRAFEALRAGSASTSGAGSGPGPKQVVRAAAAAGGAGGNKGAAGPGTSVGKKGWSVDGQEINRRHKENDLHLLGTGEFSDATIHCLKKKWKVHKMRLSTRSAWFREAFAGSDGTGQISEINLHEQNADDIETMLRFMYADSLDDNLTRPSSLASPITTYVTLYNLGHTFRIPLLCRDSITLLGQYLDTKLLLLCTYSVPASGRSGVIDHSDPLLSPQSYANDLFSGIFQAYSGVSESTKLHSLLASFLWAGRDRLFRLPGLRQVVDQCPMLGTDVFKVQLGDNSSSFMPPTTIKLGNVPGGGGDVEELKAKHFGPTCSRLDHTRKTQHPDRCEACDEVFDEERWAKRVYNPFKVVVRPAAWCRRCVEGKTNPNAPGGGKGGKGGIGGRFDLGVGGPVVVDGDGEGAEGGGNGESHRRKGVLEDVVPMWRLRVGGDEE</sequence>
<reference evidence="3 4" key="1">
    <citation type="journal article" date="2023" name="Mol. Phylogenet. Evol.">
        <title>Genome-scale phylogeny and comparative genomics of the fungal order Sordariales.</title>
        <authorList>
            <person name="Hensen N."/>
            <person name="Bonometti L."/>
            <person name="Westerberg I."/>
            <person name="Brannstrom I.O."/>
            <person name="Guillou S."/>
            <person name="Cros-Aarteil S."/>
            <person name="Calhoun S."/>
            <person name="Haridas S."/>
            <person name="Kuo A."/>
            <person name="Mondo S."/>
            <person name="Pangilinan J."/>
            <person name="Riley R."/>
            <person name="LaButti K."/>
            <person name="Andreopoulos B."/>
            <person name="Lipzen A."/>
            <person name="Chen C."/>
            <person name="Yan M."/>
            <person name="Daum C."/>
            <person name="Ng V."/>
            <person name="Clum A."/>
            <person name="Steindorff A."/>
            <person name="Ohm R.A."/>
            <person name="Martin F."/>
            <person name="Silar P."/>
            <person name="Natvig D.O."/>
            <person name="Lalanne C."/>
            <person name="Gautier V."/>
            <person name="Ament-Velasquez S.L."/>
            <person name="Kruys A."/>
            <person name="Hutchinson M.I."/>
            <person name="Powell A.J."/>
            <person name="Barry K."/>
            <person name="Miller A.N."/>
            <person name="Grigoriev I.V."/>
            <person name="Debuchy R."/>
            <person name="Gladieux P."/>
            <person name="Hiltunen Thoren M."/>
            <person name="Johannesson H."/>
        </authorList>
    </citation>
    <scope>NUCLEOTIDE SEQUENCE [LARGE SCALE GENOMIC DNA]</scope>
    <source>
        <strain evidence="3 4">FGSC 10403</strain>
    </source>
</reference>
<feature type="compositionally biased region" description="Low complexity" evidence="1">
    <location>
        <begin position="264"/>
        <end position="288"/>
    </location>
</feature>
<dbReference type="InterPro" id="IPR000210">
    <property type="entry name" value="BTB/POZ_dom"/>
</dbReference>
<gene>
    <name evidence="3" type="ORF">B0T23DRAFT_441486</name>
</gene>
<name>A0AAJ0I6X8_9PEZI</name>